<dbReference type="InterPro" id="IPR050266">
    <property type="entry name" value="AB_hydrolase_sf"/>
</dbReference>
<evidence type="ECO:0000313" key="4">
    <source>
        <dbReference type="Proteomes" id="UP001596084"/>
    </source>
</evidence>
<dbReference type="EMBL" id="JBHSMX010000012">
    <property type="protein sequence ID" value="MFC5521012.1"/>
    <property type="molecule type" value="Genomic_DNA"/>
</dbReference>
<comment type="caution">
    <text evidence="3">The sequence shown here is derived from an EMBL/GenBank/DDBJ whole genome shotgun (WGS) entry which is preliminary data.</text>
</comment>
<protein>
    <submittedName>
        <fullName evidence="3">Alpha/beta fold hydrolase</fullName>
    </submittedName>
</protein>
<dbReference type="Gene3D" id="3.40.50.1820">
    <property type="entry name" value="alpha/beta hydrolase"/>
    <property type="match status" value="1"/>
</dbReference>
<feature type="domain" description="AB hydrolase-1" evidence="2">
    <location>
        <begin position="61"/>
        <end position="322"/>
    </location>
</feature>
<evidence type="ECO:0000259" key="2">
    <source>
        <dbReference type="Pfam" id="PF00561"/>
    </source>
</evidence>
<feature type="region of interest" description="Disordered" evidence="1">
    <location>
        <begin position="31"/>
        <end position="52"/>
    </location>
</feature>
<dbReference type="SUPFAM" id="SSF53474">
    <property type="entry name" value="alpha/beta-Hydrolases"/>
    <property type="match status" value="1"/>
</dbReference>
<dbReference type="PANTHER" id="PTHR43798">
    <property type="entry name" value="MONOACYLGLYCEROL LIPASE"/>
    <property type="match status" value="1"/>
</dbReference>
<dbReference type="RefSeq" id="WP_068833665.1">
    <property type="nucleotide sequence ID" value="NZ_JBHSMX010000012.1"/>
</dbReference>
<dbReference type="PRINTS" id="PR00111">
    <property type="entry name" value="ABHYDROLASE"/>
</dbReference>
<dbReference type="PANTHER" id="PTHR43798:SF33">
    <property type="entry name" value="HYDROLASE, PUTATIVE (AFU_ORTHOLOGUE AFUA_2G14860)-RELATED"/>
    <property type="match status" value="1"/>
</dbReference>
<reference evidence="4" key="1">
    <citation type="journal article" date="2019" name="Int. J. Syst. Evol. Microbiol.">
        <title>The Global Catalogue of Microorganisms (GCM) 10K type strain sequencing project: providing services to taxonomists for standard genome sequencing and annotation.</title>
        <authorList>
            <consortium name="The Broad Institute Genomics Platform"/>
            <consortium name="The Broad Institute Genome Sequencing Center for Infectious Disease"/>
            <person name="Wu L."/>
            <person name="Ma J."/>
        </authorList>
    </citation>
    <scope>NUCLEOTIDE SEQUENCE [LARGE SCALE GENOMIC DNA]</scope>
    <source>
        <strain evidence="4">CGMCC 4.7277</strain>
    </source>
</reference>
<dbReference type="Pfam" id="PF00561">
    <property type="entry name" value="Abhydrolase_1"/>
    <property type="match status" value="1"/>
</dbReference>
<organism evidence="3 4">
    <name type="scientific">Polaromonas jejuensis</name>
    <dbReference type="NCBI Taxonomy" id="457502"/>
    <lineage>
        <taxon>Bacteria</taxon>
        <taxon>Pseudomonadati</taxon>
        <taxon>Pseudomonadota</taxon>
        <taxon>Betaproteobacteria</taxon>
        <taxon>Burkholderiales</taxon>
        <taxon>Comamonadaceae</taxon>
        <taxon>Polaromonas</taxon>
    </lineage>
</organism>
<gene>
    <name evidence="3" type="ORF">ACFPP7_08795</name>
</gene>
<name>A0ABW0QBB9_9BURK</name>
<sequence>MYKEKRSSRSEFVPIRGLNYHVRIWQAPQTDARAASAGPPQARPAPSGGSEPHAVGNVGVPLVLVHGWMDVAASWQFMVDALSDAFAQDRTIIAPDWRGFGQTGTGPAGAQVDHYWFADYLADLDFLLDHYAAGQAVDLVGHSMGGNVAMLYAGVRPERIRKLVNLEGFGLPASRPSQAPGRYAKWMDELKSLHRGDLDLKPYNDQDGVARRLMKTNPRLSPDKADWLASHWARPDAAGKWRILGEAAHKITSAQLYRLDEVLEIYRRISAPTLAIEASDDSLGSWYQGKYTLAEYHERLKNLPQARVAVVKDAGHMLHHDQPEQLARLIEGFLD</sequence>
<proteinExistence type="predicted"/>
<keyword evidence="4" id="KW-1185">Reference proteome</keyword>
<dbReference type="PRINTS" id="PR00412">
    <property type="entry name" value="EPOXHYDRLASE"/>
</dbReference>
<dbReference type="Proteomes" id="UP001596084">
    <property type="component" value="Unassembled WGS sequence"/>
</dbReference>
<dbReference type="InterPro" id="IPR029058">
    <property type="entry name" value="AB_hydrolase_fold"/>
</dbReference>
<dbReference type="InterPro" id="IPR000639">
    <property type="entry name" value="Epox_hydrolase-like"/>
</dbReference>
<evidence type="ECO:0000256" key="1">
    <source>
        <dbReference type="SAM" id="MobiDB-lite"/>
    </source>
</evidence>
<evidence type="ECO:0000313" key="3">
    <source>
        <dbReference type="EMBL" id="MFC5521012.1"/>
    </source>
</evidence>
<accession>A0ABW0QBB9</accession>
<keyword evidence="3" id="KW-0378">Hydrolase</keyword>
<dbReference type="InterPro" id="IPR000073">
    <property type="entry name" value="AB_hydrolase_1"/>
</dbReference>
<dbReference type="GO" id="GO:0016787">
    <property type="term" value="F:hydrolase activity"/>
    <property type="evidence" value="ECO:0007669"/>
    <property type="project" value="UniProtKB-KW"/>
</dbReference>